<keyword evidence="1" id="KW-0472">Membrane</keyword>
<keyword evidence="1" id="KW-1133">Transmembrane helix</keyword>
<dbReference type="Pfam" id="PF12263">
    <property type="entry name" value="DUF3611"/>
    <property type="match status" value="1"/>
</dbReference>
<evidence type="ECO:0000313" key="4">
    <source>
        <dbReference type="Proteomes" id="UP001230188"/>
    </source>
</evidence>
<organism evidence="3 4">
    <name type="scientific">Chrysophaeum taylorii</name>
    <dbReference type="NCBI Taxonomy" id="2483200"/>
    <lineage>
        <taxon>Eukaryota</taxon>
        <taxon>Sar</taxon>
        <taxon>Stramenopiles</taxon>
        <taxon>Ochrophyta</taxon>
        <taxon>Pelagophyceae</taxon>
        <taxon>Pelagomonadales</taxon>
        <taxon>Pelagomonadaceae</taxon>
        <taxon>Chrysophaeum</taxon>
    </lineage>
</organism>
<dbReference type="InterPro" id="IPR022051">
    <property type="entry name" value="DUF3611"/>
</dbReference>
<keyword evidence="2" id="KW-0732">Signal</keyword>
<feature type="transmembrane region" description="Helical" evidence="1">
    <location>
        <begin position="107"/>
        <end position="126"/>
    </location>
</feature>
<feature type="signal peptide" evidence="2">
    <location>
        <begin position="1"/>
        <end position="27"/>
    </location>
</feature>
<dbReference type="EMBL" id="JAQMWT010000480">
    <property type="protein sequence ID" value="KAJ8600735.1"/>
    <property type="molecule type" value="Genomic_DNA"/>
</dbReference>
<feature type="transmembrane region" description="Helical" evidence="1">
    <location>
        <begin position="179"/>
        <end position="199"/>
    </location>
</feature>
<dbReference type="PANTHER" id="PTHR34548">
    <property type="entry name" value="PROTEIN TIC 21, CHLOROPLASTIC"/>
    <property type="match status" value="1"/>
</dbReference>
<comment type="caution">
    <text evidence="3">The sequence shown here is derived from an EMBL/GenBank/DDBJ whole genome shotgun (WGS) entry which is preliminary data.</text>
</comment>
<keyword evidence="4" id="KW-1185">Reference proteome</keyword>
<sequence length="269" mass="28781">MMMMLMMCAPFFFYLAAVQLSSSTAAAFSVPSTRLQHRRVLLRPFSTPAGNAAAAATKEDDGGLSEAIDAAAKAIQSAGTEISSSPSSPEALKRRSRALFRVGWVCWWFQFVLSVVSGVVLAFSRLVSPTRPTLDNSLLTTAFLFSSLGLVAAFFSVVWCWQYTRLARRETLPLEKVKNALRFGVILNLSGMAVTLISAEQVVGGLIAKLLLTPGALAQLSAPAGTMPASIGPVTALDIFVVQANTNTMCSHLSGLVASLYLLARSRTW</sequence>
<reference evidence="3" key="1">
    <citation type="submission" date="2023-01" db="EMBL/GenBank/DDBJ databases">
        <title>Metagenome sequencing of chrysophaentin producing Chrysophaeum taylorii.</title>
        <authorList>
            <person name="Davison J."/>
            <person name="Bewley C."/>
        </authorList>
    </citation>
    <scope>NUCLEOTIDE SEQUENCE</scope>
    <source>
        <strain evidence="3">NIES-1699</strain>
    </source>
</reference>
<protein>
    <submittedName>
        <fullName evidence="3">Uncharacterized protein</fullName>
    </submittedName>
</protein>
<proteinExistence type="predicted"/>
<keyword evidence="1" id="KW-0812">Transmembrane</keyword>
<evidence type="ECO:0000256" key="2">
    <source>
        <dbReference type="SAM" id="SignalP"/>
    </source>
</evidence>
<evidence type="ECO:0000256" key="1">
    <source>
        <dbReference type="SAM" id="Phobius"/>
    </source>
</evidence>
<feature type="transmembrane region" description="Helical" evidence="1">
    <location>
        <begin position="138"/>
        <end position="159"/>
    </location>
</feature>
<dbReference type="PANTHER" id="PTHR34548:SF2">
    <property type="entry name" value="PROTEIN TIC 21, CHLOROPLASTIC"/>
    <property type="match status" value="1"/>
</dbReference>
<feature type="chain" id="PRO_5041974788" evidence="2">
    <location>
        <begin position="28"/>
        <end position="269"/>
    </location>
</feature>
<dbReference type="AlphaFoldDB" id="A0AAD7XLT1"/>
<evidence type="ECO:0000313" key="3">
    <source>
        <dbReference type="EMBL" id="KAJ8600735.1"/>
    </source>
</evidence>
<dbReference type="Proteomes" id="UP001230188">
    <property type="component" value="Unassembled WGS sequence"/>
</dbReference>
<accession>A0AAD7XLT1</accession>
<gene>
    <name evidence="3" type="ORF">CTAYLR_003912</name>
</gene>
<name>A0AAD7XLT1_9STRA</name>